<evidence type="ECO:0000256" key="2">
    <source>
        <dbReference type="SAM" id="MobiDB-lite"/>
    </source>
</evidence>
<comment type="caution">
    <text evidence="4">The sequence shown here is derived from an EMBL/GenBank/DDBJ whole genome shotgun (WGS) entry which is preliminary data.</text>
</comment>
<dbReference type="InterPro" id="IPR005123">
    <property type="entry name" value="Oxoglu/Fe-dep_dioxygenase_dom"/>
</dbReference>
<feature type="domain" description="Fe2OG dioxygenase" evidence="3">
    <location>
        <begin position="101"/>
        <end position="210"/>
    </location>
</feature>
<evidence type="ECO:0000259" key="3">
    <source>
        <dbReference type="PROSITE" id="PS51471"/>
    </source>
</evidence>
<keyword evidence="1" id="KW-0479">Metal-binding</keyword>
<gene>
    <name evidence="4" type="ORF">ACFP2T_44495</name>
</gene>
<keyword evidence="5" id="KW-1185">Reference proteome</keyword>
<evidence type="ECO:0000256" key="1">
    <source>
        <dbReference type="RuleBase" id="RU003682"/>
    </source>
</evidence>
<dbReference type="Gene3D" id="2.60.120.620">
    <property type="entry name" value="q2cbj1_9rhob like domain"/>
    <property type="match status" value="1"/>
</dbReference>
<dbReference type="GO" id="GO:0016491">
    <property type="term" value="F:oxidoreductase activity"/>
    <property type="evidence" value="ECO:0007669"/>
    <property type="project" value="UniProtKB-KW"/>
</dbReference>
<keyword evidence="1 4" id="KW-0560">Oxidoreductase</keyword>
<dbReference type="Pfam" id="PF20680">
    <property type="entry name" value="DUF6817"/>
    <property type="match status" value="1"/>
</dbReference>
<protein>
    <submittedName>
        <fullName evidence="4">2OG-Fe(II) oxygenase</fullName>
        <ecNumber evidence="4">1.14.11.-</ecNumber>
    </submittedName>
</protein>
<evidence type="ECO:0000313" key="5">
    <source>
        <dbReference type="Proteomes" id="UP001596203"/>
    </source>
</evidence>
<dbReference type="EC" id="1.14.11.-" evidence="4"/>
<proteinExistence type="inferred from homology"/>
<accession>A0ABW1KQF3</accession>
<dbReference type="InterPro" id="IPR044862">
    <property type="entry name" value="Pro_4_hyd_alph_FE2OG_OXY"/>
</dbReference>
<sequence length="410" mass="45015">MSGRPDDHGAAPVSTLSKDGDDRVGAGLVEDPYPHAVLEAVLGEAESGELLRWLSEDASWVVESNDLYTQYRCTNILDLICCDRVRIRSALLRLAGVLEQTFDVCIDRRRVEISAHKLVRGQYIGAHTDMPHGVTETHRAVISVASPTAPVVGGELTLLRSEHPSDAAVRIAHSHDRAVLMELSDRSLHAVTPVRSGSRYSIVTGYWTVDPGWESVPHDHQRTPLPRHLMRVLERLGACSVPHAGRHVRSADHRAKPRPLCAHLAGTYAVLRNWGAEPDVCAAGLLHGLYGPLGIGTALLWIDERDVLRKAVGARVEELVYLYSVLDRRSDEVSADGLYRTRLLGRDLMETIDGAKLAAVFLISWASRREQAPRAGLSPGEADEITARLELFDSLVPDRAAADLRTTFGF</sequence>
<name>A0ABW1KQF3_9ACTN</name>
<keyword evidence="1" id="KW-0408">Iron</keyword>
<comment type="similarity">
    <text evidence="1">Belongs to the iron/ascorbate-dependent oxidoreductase family.</text>
</comment>
<dbReference type="PROSITE" id="PS51471">
    <property type="entry name" value="FE2OG_OXY"/>
    <property type="match status" value="1"/>
</dbReference>
<dbReference type="InterPro" id="IPR049202">
    <property type="entry name" value="DUF6817"/>
</dbReference>
<dbReference type="RefSeq" id="WP_377433216.1">
    <property type="nucleotide sequence ID" value="NZ_JBHSPR010000085.1"/>
</dbReference>
<evidence type="ECO:0000313" key="4">
    <source>
        <dbReference type="EMBL" id="MFC6023199.1"/>
    </source>
</evidence>
<reference evidence="5" key="1">
    <citation type="journal article" date="2019" name="Int. J. Syst. Evol. Microbiol.">
        <title>The Global Catalogue of Microorganisms (GCM) 10K type strain sequencing project: providing services to taxonomists for standard genome sequencing and annotation.</title>
        <authorList>
            <consortium name="The Broad Institute Genomics Platform"/>
            <consortium name="The Broad Institute Genome Sequencing Center for Infectious Disease"/>
            <person name="Wu L."/>
            <person name="Ma J."/>
        </authorList>
    </citation>
    <scope>NUCLEOTIDE SEQUENCE [LARGE SCALE GENOMIC DNA]</scope>
    <source>
        <strain evidence="5">ZS-35-S2</strain>
    </source>
</reference>
<dbReference type="Pfam" id="PF13640">
    <property type="entry name" value="2OG-FeII_Oxy_3"/>
    <property type="match status" value="1"/>
</dbReference>
<dbReference type="EMBL" id="JBHSPR010000085">
    <property type="protein sequence ID" value="MFC6023199.1"/>
    <property type="molecule type" value="Genomic_DNA"/>
</dbReference>
<dbReference type="Proteomes" id="UP001596203">
    <property type="component" value="Unassembled WGS sequence"/>
</dbReference>
<organism evidence="4 5">
    <name type="scientific">Plantactinospora solaniradicis</name>
    <dbReference type="NCBI Taxonomy" id="1723736"/>
    <lineage>
        <taxon>Bacteria</taxon>
        <taxon>Bacillati</taxon>
        <taxon>Actinomycetota</taxon>
        <taxon>Actinomycetes</taxon>
        <taxon>Micromonosporales</taxon>
        <taxon>Micromonosporaceae</taxon>
        <taxon>Plantactinospora</taxon>
    </lineage>
</organism>
<feature type="region of interest" description="Disordered" evidence="2">
    <location>
        <begin position="1"/>
        <end position="22"/>
    </location>
</feature>